<keyword evidence="7" id="KW-0482">Metalloprotease</keyword>
<dbReference type="GO" id="GO:0046872">
    <property type="term" value="F:metal ion binding"/>
    <property type="evidence" value="ECO:0007669"/>
    <property type="project" value="UniProtKB-KW"/>
</dbReference>
<keyword evidence="8" id="KW-0732">Signal</keyword>
<feature type="domain" description="Peptidase M13 C-terminal" evidence="9">
    <location>
        <begin position="392"/>
        <end position="535"/>
    </location>
</feature>
<dbReference type="Pfam" id="PF05649">
    <property type="entry name" value="Peptidase_M13_N"/>
    <property type="match status" value="1"/>
</dbReference>
<dbReference type="InterPro" id="IPR018497">
    <property type="entry name" value="Peptidase_M13_C"/>
</dbReference>
<dbReference type="PANTHER" id="PTHR11733">
    <property type="entry name" value="ZINC METALLOPROTEASE FAMILY M13 NEPRILYSIN-RELATED"/>
    <property type="match status" value="1"/>
</dbReference>
<feature type="chain" id="PRO_5029003286" evidence="8">
    <location>
        <begin position="29"/>
        <end position="544"/>
    </location>
</feature>
<evidence type="ECO:0000256" key="1">
    <source>
        <dbReference type="ARBA" id="ARBA00001947"/>
    </source>
</evidence>
<evidence type="ECO:0000256" key="8">
    <source>
        <dbReference type="SAM" id="SignalP"/>
    </source>
</evidence>
<organism evidence="11 12">
    <name type="scientific">Panagrellus redivivus</name>
    <name type="common">Microworm</name>
    <dbReference type="NCBI Taxonomy" id="6233"/>
    <lineage>
        <taxon>Eukaryota</taxon>
        <taxon>Metazoa</taxon>
        <taxon>Ecdysozoa</taxon>
        <taxon>Nematoda</taxon>
        <taxon>Chromadorea</taxon>
        <taxon>Rhabditida</taxon>
        <taxon>Tylenchina</taxon>
        <taxon>Panagrolaimomorpha</taxon>
        <taxon>Panagrolaimoidea</taxon>
        <taxon>Panagrolaimidae</taxon>
        <taxon>Panagrellus</taxon>
    </lineage>
</organism>
<evidence type="ECO:0000256" key="3">
    <source>
        <dbReference type="ARBA" id="ARBA00022670"/>
    </source>
</evidence>
<evidence type="ECO:0000256" key="7">
    <source>
        <dbReference type="ARBA" id="ARBA00023049"/>
    </source>
</evidence>
<dbReference type="AlphaFoldDB" id="A0A7E4V4Z4"/>
<keyword evidence="6" id="KW-0862">Zinc</keyword>
<comment type="similarity">
    <text evidence="2">Belongs to the peptidase M13 family.</text>
</comment>
<dbReference type="GO" id="GO:0016485">
    <property type="term" value="P:protein processing"/>
    <property type="evidence" value="ECO:0007669"/>
    <property type="project" value="TreeGrafter"/>
</dbReference>
<evidence type="ECO:0000313" key="11">
    <source>
        <dbReference type="Proteomes" id="UP000492821"/>
    </source>
</evidence>
<proteinExistence type="inferred from homology"/>
<dbReference type="Gene3D" id="3.40.390.10">
    <property type="entry name" value="Collagenase (Catalytic Domain)"/>
    <property type="match status" value="2"/>
</dbReference>
<keyword evidence="5" id="KW-0378">Hydrolase</keyword>
<evidence type="ECO:0000259" key="10">
    <source>
        <dbReference type="Pfam" id="PF05649"/>
    </source>
</evidence>
<protein>
    <submittedName>
        <fullName evidence="12">Peptidase_M13 domain-containing protein</fullName>
    </submittedName>
</protein>
<dbReference type="InterPro" id="IPR042089">
    <property type="entry name" value="Peptidase_M13_dom_2"/>
</dbReference>
<keyword evidence="3" id="KW-0645">Protease</keyword>
<dbReference type="InterPro" id="IPR008753">
    <property type="entry name" value="Peptidase_M13_N"/>
</dbReference>
<evidence type="ECO:0000256" key="5">
    <source>
        <dbReference type="ARBA" id="ARBA00022801"/>
    </source>
</evidence>
<evidence type="ECO:0000256" key="6">
    <source>
        <dbReference type="ARBA" id="ARBA00022833"/>
    </source>
</evidence>
<dbReference type="InterPro" id="IPR024079">
    <property type="entry name" value="MetalloPept_cat_dom_sf"/>
</dbReference>
<evidence type="ECO:0000259" key="9">
    <source>
        <dbReference type="Pfam" id="PF01431"/>
    </source>
</evidence>
<name>A0A7E4V4Z4_PANRE</name>
<dbReference type="CDD" id="cd08662">
    <property type="entry name" value="M13"/>
    <property type="match status" value="1"/>
</dbReference>
<accession>A0A7E4V4Z4</accession>
<dbReference type="GO" id="GO:0005886">
    <property type="term" value="C:plasma membrane"/>
    <property type="evidence" value="ECO:0007669"/>
    <property type="project" value="TreeGrafter"/>
</dbReference>
<dbReference type="SUPFAM" id="SSF55486">
    <property type="entry name" value="Metalloproteases ('zincins'), catalytic domain"/>
    <property type="match status" value="1"/>
</dbReference>
<comment type="cofactor">
    <cofactor evidence="1">
        <name>Zn(2+)</name>
        <dbReference type="ChEBI" id="CHEBI:29105"/>
    </cofactor>
</comment>
<dbReference type="Proteomes" id="UP000492821">
    <property type="component" value="Unassembled WGS sequence"/>
</dbReference>
<dbReference type="WBParaSite" id="Pan_g16634.t1">
    <property type="protein sequence ID" value="Pan_g16634.t1"/>
    <property type="gene ID" value="Pan_g16634"/>
</dbReference>
<evidence type="ECO:0000256" key="2">
    <source>
        <dbReference type="ARBA" id="ARBA00007357"/>
    </source>
</evidence>
<reference evidence="11" key="1">
    <citation type="journal article" date="2013" name="Genetics">
        <title>The draft genome and transcriptome of Panagrellus redivivus are shaped by the harsh demands of a free-living lifestyle.</title>
        <authorList>
            <person name="Srinivasan J."/>
            <person name="Dillman A.R."/>
            <person name="Macchietto M.G."/>
            <person name="Heikkinen L."/>
            <person name="Lakso M."/>
            <person name="Fracchia K.M."/>
            <person name="Antoshechkin I."/>
            <person name="Mortazavi A."/>
            <person name="Wong G."/>
            <person name="Sternberg P.W."/>
        </authorList>
    </citation>
    <scope>NUCLEOTIDE SEQUENCE [LARGE SCALE GENOMIC DNA]</scope>
    <source>
        <strain evidence="11">MT8872</strain>
    </source>
</reference>
<feature type="signal peptide" evidence="8">
    <location>
        <begin position="1"/>
        <end position="28"/>
    </location>
</feature>
<dbReference type="Pfam" id="PF01431">
    <property type="entry name" value="Peptidase_M13"/>
    <property type="match status" value="1"/>
</dbReference>
<dbReference type="PROSITE" id="PS51885">
    <property type="entry name" value="NEPRILYSIN"/>
    <property type="match status" value="1"/>
</dbReference>
<dbReference type="PRINTS" id="PR00786">
    <property type="entry name" value="NEPRILYSIN"/>
</dbReference>
<reference evidence="12" key="2">
    <citation type="submission" date="2020-10" db="UniProtKB">
        <authorList>
            <consortium name="WormBaseParasite"/>
        </authorList>
    </citation>
    <scope>IDENTIFICATION</scope>
</reference>
<keyword evidence="11" id="KW-1185">Reference proteome</keyword>
<feature type="domain" description="Peptidase M13 N-terminal" evidence="10">
    <location>
        <begin position="161"/>
        <end position="332"/>
    </location>
</feature>
<dbReference type="GO" id="GO:0004222">
    <property type="term" value="F:metalloendopeptidase activity"/>
    <property type="evidence" value="ECO:0007669"/>
    <property type="project" value="InterPro"/>
</dbReference>
<dbReference type="PANTHER" id="PTHR11733:SF167">
    <property type="entry name" value="FI17812P1-RELATED"/>
    <property type="match status" value="1"/>
</dbReference>
<keyword evidence="4" id="KW-0479">Metal-binding</keyword>
<dbReference type="InterPro" id="IPR000718">
    <property type="entry name" value="Peptidase_M13"/>
</dbReference>
<dbReference type="Gene3D" id="1.10.1380.10">
    <property type="entry name" value="Neutral endopeptidase , domain2"/>
    <property type="match status" value="2"/>
</dbReference>
<sequence>MMNTAVRWLSTLPICVLAILLTSQAAFADDVYKSIENPEAKAFGNRVCTNKECAKLAAMLIHNRNEKINPCEDFGAYVCGNFKINSNEIGYHVEGMQTIHRKLKRMMESPPEPNEKPWYNLARSFYKKCLDTTSDVYPGLRVLLDEIGGWPALTAEIKILYNEMDGEDINGSFAFLKKEIPNFDFEKYFKRLYDGIAPVDPETIVVLEFPEYFKQFHKLFRSENKRKVANYASFLILRHLFRLPITKINRYIPTREANCLYLMYGDLLSYRVTKMYFEKHFDRDAVQKVTEMVKLIKEELRESLKNASWLDDKTRANAILKVDKMAYSVGYPENLLNDTYIEDNWNIPPSPSSESFYQLAARVERKLIASALLQIKLPPDTISWISPILIVNAYYQPSKNKIVIQQGYFQPPFYEKNLPDYINYATIGSIISHEIMHGFDSKGRFYDAFGNVVDWWENAASVKYDEKTKCYVKQYTAEGVDGLATLRENIADNVGFKLAYGAYKRLLKKRGLSTEPALSAFEKFTLEQVFFIAYNHLPKTLRRT</sequence>
<evidence type="ECO:0000313" key="12">
    <source>
        <dbReference type="WBParaSite" id="Pan_g16634.t1"/>
    </source>
</evidence>
<evidence type="ECO:0000256" key="4">
    <source>
        <dbReference type="ARBA" id="ARBA00022723"/>
    </source>
</evidence>